<dbReference type="GO" id="GO:0016125">
    <property type="term" value="P:sterol metabolic process"/>
    <property type="evidence" value="ECO:0007669"/>
    <property type="project" value="TreeGrafter"/>
</dbReference>
<dbReference type="GO" id="GO:0016020">
    <property type="term" value="C:membrane"/>
    <property type="evidence" value="ECO:0007669"/>
    <property type="project" value="UniProtKB-SubCell"/>
</dbReference>
<keyword evidence="9" id="KW-0503">Monooxygenase</keyword>
<proteinExistence type="inferred from homology"/>
<evidence type="ECO:0000256" key="9">
    <source>
        <dbReference type="RuleBase" id="RU000461"/>
    </source>
</evidence>
<keyword evidence="11" id="KW-1185">Reference proteome</keyword>
<dbReference type="GO" id="GO:0020037">
    <property type="term" value="F:heme binding"/>
    <property type="evidence" value="ECO:0007669"/>
    <property type="project" value="InterPro"/>
</dbReference>
<evidence type="ECO:0000256" key="8">
    <source>
        <dbReference type="ARBA" id="ARBA00023136"/>
    </source>
</evidence>
<accession>A0A9D4Z6K2</accession>
<dbReference type="InterPro" id="IPR002397">
    <property type="entry name" value="Cyt_P450_B"/>
</dbReference>
<sequence length="457" mass="52527">MNKPGKLPPGSLGLPLLGETLHFLFSKGPIGTPQPFFAARLRRYGPISLTHMMGRPTVLSMDPELNKLLLANEEKLVHVYLPKYLQKVLGPLVCLQGPRHRAFRELAILGVNANAIQKLHLEPVQDFFWECLKSWQQTPSVVVEAMEPCREWAFIYSVKYYLGLEADDPVTTALMRDFFHLFHGVASIPINLPGTTFNKAFKAVNRIDSTLRRLIRERKFEGRKDEKDFLDYLLKRADGSGDHCNGLHIADLIFSFVLGAFENTAVLFGNVIKYLSENEHVIDELRRENLAIQKTKTNKEKLTWEDYQNMHFTRNVVKETLRLTSIAAFLFRLTREDVHFKGIVIPKGWMVLMDFSTAHLNSEYYPNPLRFDPWRWTEPTKNCLEVLTPFGGGPRRCPGGLIAQFEATILVHYFVTLFKWKRVYKGEKQCDERDCLSIPNIKGGLFLKIEPLQSEMS</sequence>
<evidence type="ECO:0000313" key="10">
    <source>
        <dbReference type="EMBL" id="KAI5063264.1"/>
    </source>
</evidence>
<dbReference type="Pfam" id="PF00067">
    <property type="entry name" value="p450"/>
    <property type="match status" value="1"/>
</dbReference>
<reference evidence="10" key="1">
    <citation type="submission" date="2021-01" db="EMBL/GenBank/DDBJ databases">
        <title>Adiantum capillus-veneris genome.</title>
        <authorList>
            <person name="Fang Y."/>
            <person name="Liao Q."/>
        </authorList>
    </citation>
    <scope>NUCLEOTIDE SEQUENCE</scope>
    <source>
        <strain evidence="10">H3</strain>
        <tissue evidence="10">Leaf</tissue>
    </source>
</reference>
<dbReference type="PANTHER" id="PTHR24286:SF194">
    <property type="entry name" value="STEROID (22S)-HYDROXYLASE"/>
    <property type="match status" value="1"/>
</dbReference>
<dbReference type="SUPFAM" id="SSF48264">
    <property type="entry name" value="Cytochrome P450"/>
    <property type="match status" value="1"/>
</dbReference>
<comment type="caution">
    <text evidence="10">The sequence shown here is derived from an EMBL/GenBank/DDBJ whole genome shotgun (WGS) entry which is preliminary data.</text>
</comment>
<evidence type="ECO:0000313" key="11">
    <source>
        <dbReference type="Proteomes" id="UP000886520"/>
    </source>
</evidence>
<comment type="subcellular location">
    <subcellularLocation>
        <location evidence="1">Membrane</location>
        <topology evidence="1">Single-pass membrane protein</topology>
    </subcellularLocation>
</comment>
<name>A0A9D4Z6K2_ADICA</name>
<dbReference type="PROSITE" id="PS00086">
    <property type="entry name" value="CYTOCHROME_P450"/>
    <property type="match status" value="1"/>
</dbReference>
<dbReference type="PRINTS" id="PR00359">
    <property type="entry name" value="BP450"/>
</dbReference>
<comment type="similarity">
    <text evidence="2 9">Belongs to the cytochrome P450 family.</text>
</comment>
<evidence type="ECO:0000256" key="6">
    <source>
        <dbReference type="ARBA" id="ARBA00023002"/>
    </source>
</evidence>
<evidence type="ECO:0000256" key="2">
    <source>
        <dbReference type="ARBA" id="ARBA00010617"/>
    </source>
</evidence>
<keyword evidence="7 9" id="KW-0408">Iron</keyword>
<dbReference type="Gene3D" id="1.10.630.10">
    <property type="entry name" value="Cytochrome P450"/>
    <property type="match status" value="1"/>
</dbReference>
<evidence type="ECO:0000256" key="4">
    <source>
        <dbReference type="ARBA" id="ARBA00022723"/>
    </source>
</evidence>
<keyword evidence="9" id="KW-0349">Heme</keyword>
<evidence type="ECO:0000256" key="5">
    <source>
        <dbReference type="ARBA" id="ARBA00022989"/>
    </source>
</evidence>
<dbReference type="EMBL" id="JABFUD020000021">
    <property type="protein sequence ID" value="KAI5063264.1"/>
    <property type="molecule type" value="Genomic_DNA"/>
</dbReference>
<evidence type="ECO:0008006" key="12">
    <source>
        <dbReference type="Google" id="ProtNLM"/>
    </source>
</evidence>
<dbReference type="OrthoDB" id="1372046at2759"/>
<protein>
    <recommendedName>
        <fullName evidence="12">Cytochrome P450</fullName>
    </recommendedName>
</protein>
<gene>
    <name evidence="10" type="ORF">GOP47_0021811</name>
</gene>
<dbReference type="PANTHER" id="PTHR24286">
    <property type="entry name" value="CYTOCHROME P450 26"/>
    <property type="match status" value="1"/>
</dbReference>
<keyword evidence="6 9" id="KW-0560">Oxidoreductase</keyword>
<keyword evidence="4 9" id="KW-0479">Metal-binding</keyword>
<evidence type="ECO:0000256" key="7">
    <source>
        <dbReference type="ARBA" id="ARBA00023004"/>
    </source>
</evidence>
<organism evidence="10 11">
    <name type="scientific">Adiantum capillus-veneris</name>
    <name type="common">Maidenhair fern</name>
    <dbReference type="NCBI Taxonomy" id="13818"/>
    <lineage>
        <taxon>Eukaryota</taxon>
        <taxon>Viridiplantae</taxon>
        <taxon>Streptophyta</taxon>
        <taxon>Embryophyta</taxon>
        <taxon>Tracheophyta</taxon>
        <taxon>Polypodiopsida</taxon>
        <taxon>Polypodiidae</taxon>
        <taxon>Polypodiales</taxon>
        <taxon>Pteridineae</taxon>
        <taxon>Pteridaceae</taxon>
        <taxon>Vittarioideae</taxon>
        <taxon>Adiantum</taxon>
    </lineage>
</organism>
<dbReference type="AlphaFoldDB" id="A0A9D4Z6K2"/>
<dbReference type="GO" id="GO:0005506">
    <property type="term" value="F:iron ion binding"/>
    <property type="evidence" value="ECO:0007669"/>
    <property type="project" value="InterPro"/>
</dbReference>
<keyword evidence="5" id="KW-1133">Transmembrane helix</keyword>
<keyword evidence="3" id="KW-0812">Transmembrane</keyword>
<evidence type="ECO:0000256" key="1">
    <source>
        <dbReference type="ARBA" id="ARBA00004167"/>
    </source>
</evidence>
<dbReference type="GO" id="GO:0016705">
    <property type="term" value="F:oxidoreductase activity, acting on paired donors, with incorporation or reduction of molecular oxygen"/>
    <property type="evidence" value="ECO:0007669"/>
    <property type="project" value="InterPro"/>
</dbReference>
<evidence type="ECO:0000256" key="3">
    <source>
        <dbReference type="ARBA" id="ARBA00022692"/>
    </source>
</evidence>
<keyword evidence="8" id="KW-0472">Membrane</keyword>
<dbReference type="GO" id="GO:0004497">
    <property type="term" value="F:monooxygenase activity"/>
    <property type="evidence" value="ECO:0007669"/>
    <property type="project" value="UniProtKB-KW"/>
</dbReference>
<dbReference type="InterPro" id="IPR001128">
    <property type="entry name" value="Cyt_P450"/>
</dbReference>
<dbReference type="InterPro" id="IPR017972">
    <property type="entry name" value="Cyt_P450_CS"/>
</dbReference>
<dbReference type="Proteomes" id="UP000886520">
    <property type="component" value="Chromosome 21"/>
</dbReference>
<dbReference type="InterPro" id="IPR036396">
    <property type="entry name" value="Cyt_P450_sf"/>
</dbReference>